<dbReference type="AlphaFoldDB" id="A0A161M2J7"/>
<keyword evidence="2" id="KW-1015">Disulfide bond</keyword>
<evidence type="ECO:0000256" key="3">
    <source>
        <dbReference type="PROSITE-ProRule" id="PRU00059"/>
    </source>
</evidence>
<dbReference type="Pfam" id="PF00431">
    <property type="entry name" value="CUB"/>
    <property type="match status" value="1"/>
</dbReference>
<feature type="domain" description="CUB" evidence="4">
    <location>
        <begin position="1"/>
        <end position="64"/>
    </location>
</feature>
<dbReference type="InterPro" id="IPR035914">
    <property type="entry name" value="Sperma_CUB_dom_sf"/>
</dbReference>
<accession>A0A161M2J7</accession>
<sequence length="64" mass="7408">QLTWISFKIEFSPKCVHDWIKIYDYTPNGTYQIGESYCGTNVPPMMTSPSNLLMIEFHTDISDC</sequence>
<dbReference type="PANTHER" id="PTHR24251">
    <property type="entry name" value="OVOCHYMASE-RELATED"/>
    <property type="match status" value="1"/>
</dbReference>
<dbReference type="PROSITE" id="PS01180">
    <property type="entry name" value="CUB"/>
    <property type="match status" value="1"/>
</dbReference>
<dbReference type="Gene3D" id="2.60.120.290">
    <property type="entry name" value="Spermadhesin, CUB domain"/>
    <property type="match status" value="1"/>
</dbReference>
<dbReference type="SUPFAM" id="SSF49854">
    <property type="entry name" value="Spermadhesin, CUB domain"/>
    <property type="match status" value="1"/>
</dbReference>
<dbReference type="CDD" id="cd00041">
    <property type="entry name" value="CUB"/>
    <property type="match status" value="1"/>
</dbReference>
<feature type="non-terminal residue" evidence="5">
    <location>
        <position position="1"/>
    </location>
</feature>
<evidence type="ECO:0000256" key="1">
    <source>
        <dbReference type="ARBA" id="ARBA00022737"/>
    </source>
</evidence>
<dbReference type="InterPro" id="IPR000859">
    <property type="entry name" value="CUB_dom"/>
</dbReference>
<evidence type="ECO:0000259" key="4">
    <source>
        <dbReference type="PROSITE" id="PS01180"/>
    </source>
</evidence>
<evidence type="ECO:0000256" key="2">
    <source>
        <dbReference type="ARBA" id="ARBA00023157"/>
    </source>
</evidence>
<reference evidence="5" key="2">
    <citation type="journal article" date="2017" name="J. Med. Entomol.">
        <title>Transcriptome Analysis of the Triatoma infestans (Hemiptera: Reduviidae) Integument.</title>
        <authorList>
            <person name="Calderon-Fernandez G.M."/>
            <person name="Moriconi D.E."/>
            <person name="Dulbecco A.B."/>
            <person name="Juarez M.P."/>
        </authorList>
    </citation>
    <scope>NUCLEOTIDE SEQUENCE</scope>
    <source>
        <strain evidence="5">Int1</strain>
        <tissue evidence="5">Integument</tissue>
    </source>
</reference>
<dbReference type="EMBL" id="GEMB01005093">
    <property type="protein sequence ID" value="JAR98214.1"/>
    <property type="molecule type" value="Transcribed_RNA"/>
</dbReference>
<evidence type="ECO:0000313" key="5">
    <source>
        <dbReference type="EMBL" id="JAR98214.1"/>
    </source>
</evidence>
<keyword evidence="1" id="KW-0677">Repeat</keyword>
<reference evidence="5" key="1">
    <citation type="submission" date="2016-04" db="EMBL/GenBank/DDBJ databases">
        <authorList>
            <person name="Calderon-Fernandez G.M.Sr."/>
        </authorList>
    </citation>
    <scope>NUCLEOTIDE SEQUENCE</scope>
    <source>
        <strain evidence="5">Int1</strain>
        <tissue evidence="5">Integument</tissue>
    </source>
</reference>
<dbReference type="PANTHER" id="PTHR24251:SF30">
    <property type="entry name" value="MEMBRANE FRIZZLED-RELATED PROTEIN"/>
    <property type="match status" value="1"/>
</dbReference>
<proteinExistence type="predicted"/>
<organism evidence="5">
    <name type="scientific">Triatoma infestans</name>
    <name type="common">Assassin bug</name>
    <dbReference type="NCBI Taxonomy" id="30076"/>
    <lineage>
        <taxon>Eukaryota</taxon>
        <taxon>Metazoa</taxon>
        <taxon>Ecdysozoa</taxon>
        <taxon>Arthropoda</taxon>
        <taxon>Hexapoda</taxon>
        <taxon>Insecta</taxon>
        <taxon>Pterygota</taxon>
        <taxon>Neoptera</taxon>
        <taxon>Paraneoptera</taxon>
        <taxon>Hemiptera</taxon>
        <taxon>Heteroptera</taxon>
        <taxon>Panheteroptera</taxon>
        <taxon>Cimicomorpha</taxon>
        <taxon>Reduviidae</taxon>
        <taxon>Triatominae</taxon>
        <taxon>Triatoma</taxon>
    </lineage>
</organism>
<name>A0A161M2J7_TRIIF</name>
<protein>
    <submittedName>
        <fullName evidence="5">Cubilin-like protein</fullName>
    </submittedName>
</protein>
<comment type="caution">
    <text evidence="3">Lacks conserved residue(s) required for the propagation of feature annotation.</text>
</comment>